<comment type="subcellular location">
    <subcellularLocation>
        <location evidence="1">Mitochondrion</location>
    </subcellularLocation>
</comment>
<reference evidence="5 6" key="1">
    <citation type="submission" date="2020-12" db="EMBL/GenBank/DDBJ databases">
        <title>Effect of drift, selection, and recombination on the evolution of hybrid genomes in Candida yeast pathogens.</title>
        <authorList>
            <person name="Mixao V."/>
            <person name="Ksiezopolska E."/>
            <person name="Saus E."/>
            <person name="Boekhout T."/>
            <person name="Gacser A."/>
            <person name="Gabaldon T."/>
        </authorList>
    </citation>
    <scope>NUCLEOTIDE SEQUENCE [LARGE SCALE GENOMIC DNA]</scope>
    <source>
        <strain evidence="5 6">BP57</strain>
    </source>
</reference>
<comment type="similarity">
    <text evidence="2">Belongs to the RRG7 family.</text>
</comment>
<proteinExistence type="inferred from homology"/>
<evidence type="ECO:0000256" key="3">
    <source>
        <dbReference type="ARBA" id="ARBA00014638"/>
    </source>
</evidence>
<evidence type="ECO:0000313" key="6">
    <source>
        <dbReference type="Proteomes" id="UP000669133"/>
    </source>
</evidence>
<dbReference type="GO" id="GO:0005739">
    <property type="term" value="C:mitochondrion"/>
    <property type="evidence" value="ECO:0007669"/>
    <property type="project" value="UniProtKB-SubCell"/>
</dbReference>
<evidence type="ECO:0000256" key="2">
    <source>
        <dbReference type="ARBA" id="ARBA00009554"/>
    </source>
</evidence>
<dbReference type="Proteomes" id="UP000669133">
    <property type="component" value="Unassembled WGS sequence"/>
</dbReference>
<organism evidence="5 6">
    <name type="scientific">Candida metapsilosis</name>
    <dbReference type="NCBI Taxonomy" id="273372"/>
    <lineage>
        <taxon>Eukaryota</taxon>
        <taxon>Fungi</taxon>
        <taxon>Dikarya</taxon>
        <taxon>Ascomycota</taxon>
        <taxon>Saccharomycotina</taxon>
        <taxon>Pichiomycetes</taxon>
        <taxon>Debaryomycetaceae</taxon>
        <taxon>Candida/Lodderomyces clade</taxon>
        <taxon>Candida</taxon>
    </lineage>
</organism>
<dbReference type="GeneID" id="93651357"/>
<dbReference type="InterPro" id="IPR018828">
    <property type="entry name" value="RRG7"/>
</dbReference>
<dbReference type="Pfam" id="PF10356">
    <property type="entry name" value="RRG7"/>
    <property type="match status" value="1"/>
</dbReference>
<dbReference type="OrthoDB" id="20734at2759"/>
<evidence type="ECO:0000313" key="5">
    <source>
        <dbReference type="EMBL" id="KAG5420847.1"/>
    </source>
</evidence>
<name>A0A8H8DD00_9ASCO</name>
<protein>
    <recommendedName>
        <fullName evidence="3">Required for respiratory growth protein 7, mitochondrial</fullName>
    </recommendedName>
</protein>
<accession>A0A8H8DD00</accession>
<sequence>MNRLVYRTYSSSPLLEDVGQYLKHCKLQDINPRSTVFRGTLYEFHVKNLLETKLHAKNMIRCGGAYDNGIDIIGQWDLLPFYKESLNLNSTVQQKVYSSSLLHHVSESPTLKKPVISLSDDIQLVVQCKNTKKRLGASEVRQLSGVLEYHKFHKKKTVMMMVSPYPLTIQGIAQLNKASYPMINLVVSPLKNNVDVYDYESWGGGGLVSAYMNLTATKVLSGLRMEQQLQKILN</sequence>
<evidence type="ECO:0000256" key="4">
    <source>
        <dbReference type="ARBA" id="ARBA00023128"/>
    </source>
</evidence>
<evidence type="ECO:0000256" key="1">
    <source>
        <dbReference type="ARBA" id="ARBA00004173"/>
    </source>
</evidence>
<gene>
    <name evidence="5" type="ORF">I9W82_002728</name>
</gene>
<dbReference type="EMBL" id="JAEOAQ010000002">
    <property type="protein sequence ID" value="KAG5420847.1"/>
    <property type="molecule type" value="Genomic_DNA"/>
</dbReference>
<comment type="caution">
    <text evidence="5">The sequence shown here is derived from an EMBL/GenBank/DDBJ whole genome shotgun (WGS) entry which is preliminary data.</text>
</comment>
<dbReference type="RefSeq" id="XP_067549963.1">
    <property type="nucleotide sequence ID" value="XM_067691615.1"/>
</dbReference>
<dbReference type="PANTHER" id="PTHR28133:SF1">
    <property type="entry name" value="REQUIRED FOR RESPIRATORY GROWTH PROTEIN 7, MITOCHONDRIAL"/>
    <property type="match status" value="1"/>
</dbReference>
<dbReference type="AlphaFoldDB" id="A0A8H8DD00"/>
<keyword evidence="6" id="KW-1185">Reference proteome</keyword>
<dbReference type="PANTHER" id="PTHR28133">
    <property type="entry name" value="REQUIRED FOR RESPIRATORY GROWTH PROTEIN 7, MITOCHONDRIAL"/>
    <property type="match status" value="1"/>
</dbReference>
<keyword evidence="4" id="KW-0496">Mitochondrion</keyword>